<dbReference type="AlphaFoldDB" id="A0AAV7R9N1"/>
<feature type="transmembrane region" description="Helical" evidence="2">
    <location>
        <begin position="20"/>
        <end position="38"/>
    </location>
</feature>
<keyword evidence="4" id="KW-1185">Reference proteome</keyword>
<proteinExistence type="predicted"/>
<organism evidence="3 4">
    <name type="scientific">Pleurodeles waltl</name>
    <name type="common">Iberian ribbed newt</name>
    <dbReference type="NCBI Taxonomy" id="8319"/>
    <lineage>
        <taxon>Eukaryota</taxon>
        <taxon>Metazoa</taxon>
        <taxon>Chordata</taxon>
        <taxon>Craniata</taxon>
        <taxon>Vertebrata</taxon>
        <taxon>Euteleostomi</taxon>
        <taxon>Amphibia</taxon>
        <taxon>Batrachia</taxon>
        <taxon>Caudata</taxon>
        <taxon>Salamandroidea</taxon>
        <taxon>Salamandridae</taxon>
        <taxon>Pleurodelinae</taxon>
        <taxon>Pleurodeles</taxon>
    </lineage>
</organism>
<dbReference type="Proteomes" id="UP001066276">
    <property type="component" value="Chromosome 5"/>
</dbReference>
<accession>A0AAV7R9N1</accession>
<name>A0AAV7R9N1_PLEWA</name>
<evidence type="ECO:0000256" key="2">
    <source>
        <dbReference type="SAM" id="Phobius"/>
    </source>
</evidence>
<feature type="compositionally biased region" description="Basic and acidic residues" evidence="1">
    <location>
        <begin position="195"/>
        <end position="206"/>
    </location>
</feature>
<comment type="caution">
    <text evidence="3">The sequence shown here is derived from an EMBL/GenBank/DDBJ whole genome shotgun (WGS) entry which is preliminary data.</text>
</comment>
<evidence type="ECO:0000313" key="4">
    <source>
        <dbReference type="Proteomes" id="UP001066276"/>
    </source>
</evidence>
<keyword evidence="2" id="KW-0812">Transmembrane</keyword>
<keyword evidence="2" id="KW-1133">Transmembrane helix</keyword>
<feature type="region of interest" description="Disordered" evidence="1">
    <location>
        <begin position="177"/>
        <end position="222"/>
    </location>
</feature>
<evidence type="ECO:0000313" key="3">
    <source>
        <dbReference type="EMBL" id="KAJ1149504.1"/>
    </source>
</evidence>
<reference evidence="3" key="1">
    <citation type="journal article" date="2022" name="bioRxiv">
        <title>Sequencing and chromosome-scale assembly of the giantPleurodeles waltlgenome.</title>
        <authorList>
            <person name="Brown T."/>
            <person name="Elewa A."/>
            <person name="Iarovenko S."/>
            <person name="Subramanian E."/>
            <person name="Araus A.J."/>
            <person name="Petzold A."/>
            <person name="Susuki M."/>
            <person name="Suzuki K.-i.T."/>
            <person name="Hayashi T."/>
            <person name="Toyoda A."/>
            <person name="Oliveira C."/>
            <person name="Osipova E."/>
            <person name="Leigh N.D."/>
            <person name="Simon A."/>
            <person name="Yun M.H."/>
        </authorList>
    </citation>
    <scope>NUCLEOTIDE SEQUENCE</scope>
    <source>
        <strain evidence="3">20211129_DDA</strain>
        <tissue evidence="3">Liver</tissue>
    </source>
</reference>
<evidence type="ECO:0000256" key="1">
    <source>
        <dbReference type="SAM" id="MobiDB-lite"/>
    </source>
</evidence>
<keyword evidence="2" id="KW-0472">Membrane</keyword>
<protein>
    <submittedName>
        <fullName evidence="3">Uncharacterized protein</fullName>
    </submittedName>
</protein>
<gene>
    <name evidence="3" type="ORF">NDU88_002311</name>
</gene>
<sequence length="237" mass="27061">MHQGLKRRLLHRLTSSTAPAAFPVLYSMWSIFSFIIPARADFPPFLELLLYYSPLKMAYYAEEDEFFQQEAEDPYDNQMEEKLVQALGHHVQDSVNQALNKALKPFTHPLVCYGQRELMGRPSLARMSDTVIPDTSQTQKAPGGPRSLVEILSHVDSSVLRDHECEQDLSEIPRELSSQGMLCPEDSQSSASHSSDLERTREEPKMMGKRKRKSRHASDEATVQRNLFFDLESIIHP</sequence>
<dbReference type="EMBL" id="JANPWB010000009">
    <property type="protein sequence ID" value="KAJ1149504.1"/>
    <property type="molecule type" value="Genomic_DNA"/>
</dbReference>